<dbReference type="GO" id="GO:0005524">
    <property type="term" value="F:ATP binding"/>
    <property type="evidence" value="ECO:0007669"/>
    <property type="project" value="UniProtKB-KW"/>
</dbReference>
<dbReference type="SMART" id="SM00387">
    <property type="entry name" value="HATPase_c"/>
    <property type="match status" value="1"/>
</dbReference>
<dbReference type="InterPro" id="IPR036097">
    <property type="entry name" value="HisK_dim/P_sf"/>
</dbReference>
<dbReference type="InterPro" id="IPR036890">
    <property type="entry name" value="HATPase_C_sf"/>
</dbReference>
<dbReference type="Gene3D" id="1.10.287.130">
    <property type="match status" value="1"/>
</dbReference>
<keyword evidence="4" id="KW-1003">Cell membrane</keyword>
<accession>A0ABW4ZKF0</accession>
<dbReference type="SUPFAM" id="SSF47384">
    <property type="entry name" value="Homodimeric domain of signal transducing histidine kinase"/>
    <property type="match status" value="1"/>
</dbReference>
<dbReference type="InterPro" id="IPR003660">
    <property type="entry name" value="HAMP_dom"/>
</dbReference>
<protein>
    <recommendedName>
        <fullName evidence="3">histidine kinase</fullName>
        <ecNumber evidence="3">2.7.13.3</ecNumber>
    </recommendedName>
</protein>
<evidence type="ECO:0000256" key="4">
    <source>
        <dbReference type="ARBA" id="ARBA00022475"/>
    </source>
</evidence>
<keyword evidence="9" id="KW-0418">Kinase</keyword>
<evidence type="ECO:0000256" key="9">
    <source>
        <dbReference type="ARBA" id="ARBA00022777"/>
    </source>
</evidence>
<evidence type="ECO:0000259" key="15">
    <source>
        <dbReference type="PROSITE" id="PS50109"/>
    </source>
</evidence>
<evidence type="ECO:0000256" key="8">
    <source>
        <dbReference type="ARBA" id="ARBA00022741"/>
    </source>
</evidence>
<comment type="catalytic activity">
    <reaction evidence="1">
        <text>ATP + protein L-histidine = ADP + protein N-phospho-L-histidine.</text>
        <dbReference type="EC" id="2.7.13.3"/>
    </reaction>
</comment>
<dbReference type="PROSITE" id="PS50109">
    <property type="entry name" value="HIS_KIN"/>
    <property type="match status" value="1"/>
</dbReference>
<dbReference type="Pfam" id="PF00512">
    <property type="entry name" value="HisKA"/>
    <property type="match status" value="1"/>
</dbReference>
<evidence type="ECO:0000256" key="6">
    <source>
        <dbReference type="ARBA" id="ARBA00022679"/>
    </source>
</evidence>
<dbReference type="PANTHER" id="PTHR45528">
    <property type="entry name" value="SENSOR HISTIDINE KINASE CPXA"/>
    <property type="match status" value="1"/>
</dbReference>
<evidence type="ECO:0000256" key="3">
    <source>
        <dbReference type="ARBA" id="ARBA00012438"/>
    </source>
</evidence>
<keyword evidence="13 14" id="KW-0472">Membrane</keyword>
<keyword evidence="8" id="KW-0547">Nucleotide-binding</keyword>
<proteinExistence type="predicted"/>
<dbReference type="PANTHER" id="PTHR45528:SF1">
    <property type="entry name" value="SENSOR HISTIDINE KINASE CPXA"/>
    <property type="match status" value="1"/>
</dbReference>
<feature type="domain" description="Histidine kinase" evidence="15">
    <location>
        <begin position="239"/>
        <end position="436"/>
    </location>
</feature>
<dbReference type="EC" id="2.7.13.3" evidence="3"/>
<evidence type="ECO:0000256" key="14">
    <source>
        <dbReference type="SAM" id="Phobius"/>
    </source>
</evidence>
<dbReference type="SUPFAM" id="SSF55874">
    <property type="entry name" value="ATPase domain of HSP90 chaperone/DNA topoisomerase II/histidine kinase"/>
    <property type="match status" value="1"/>
</dbReference>
<dbReference type="CDD" id="cd00082">
    <property type="entry name" value="HisKA"/>
    <property type="match status" value="1"/>
</dbReference>
<gene>
    <name evidence="17" type="ORF">ACFSJU_06910</name>
</gene>
<dbReference type="EMBL" id="JBHUHZ010000001">
    <property type="protein sequence ID" value="MFD2162117.1"/>
    <property type="molecule type" value="Genomic_DNA"/>
</dbReference>
<dbReference type="SMART" id="SM00304">
    <property type="entry name" value="HAMP"/>
    <property type="match status" value="1"/>
</dbReference>
<evidence type="ECO:0000256" key="12">
    <source>
        <dbReference type="ARBA" id="ARBA00023012"/>
    </source>
</evidence>
<dbReference type="RefSeq" id="WP_255897816.1">
    <property type="nucleotide sequence ID" value="NZ_JAFMZO010000001.1"/>
</dbReference>
<evidence type="ECO:0000259" key="16">
    <source>
        <dbReference type="PROSITE" id="PS50885"/>
    </source>
</evidence>
<evidence type="ECO:0000313" key="18">
    <source>
        <dbReference type="Proteomes" id="UP001597387"/>
    </source>
</evidence>
<comment type="caution">
    <text evidence="17">The sequence shown here is derived from an EMBL/GenBank/DDBJ whole genome shotgun (WGS) entry which is preliminary data.</text>
</comment>
<evidence type="ECO:0000256" key="11">
    <source>
        <dbReference type="ARBA" id="ARBA00022989"/>
    </source>
</evidence>
<dbReference type="Pfam" id="PF00672">
    <property type="entry name" value="HAMP"/>
    <property type="match status" value="1"/>
</dbReference>
<dbReference type="InterPro" id="IPR003661">
    <property type="entry name" value="HisK_dim/P_dom"/>
</dbReference>
<keyword evidence="18" id="KW-1185">Reference proteome</keyword>
<dbReference type="Proteomes" id="UP001597387">
    <property type="component" value="Unassembled WGS sequence"/>
</dbReference>
<dbReference type="SMART" id="SM00388">
    <property type="entry name" value="HisKA"/>
    <property type="match status" value="1"/>
</dbReference>
<dbReference type="InterPro" id="IPR050398">
    <property type="entry name" value="HssS/ArlS-like"/>
</dbReference>
<evidence type="ECO:0000256" key="7">
    <source>
        <dbReference type="ARBA" id="ARBA00022692"/>
    </source>
</evidence>
<keyword evidence="6" id="KW-0808">Transferase</keyword>
<keyword evidence="5" id="KW-0597">Phosphoprotein</keyword>
<evidence type="ECO:0000256" key="2">
    <source>
        <dbReference type="ARBA" id="ARBA00004651"/>
    </source>
</evidence>
<keyword evidence="7 14" id="KW-0812">Transmembrane</keyword>
<evidence type="ECO:0000256" key="10">
    <source>
        <dbReference type="ARBA" id="ARBA00022840"/>
    </source>
</evidence>
<reference evidence="18" key="1">
    <citation type="journal article" date="2019" name="Int. J. Syst. Evol. Microbiol.">
        <title>The Global Catalogue of Microorganisms (GCM) 10K type strain sequencing project: providing services to taxonomists for standard genome sequencing and annotation.</title>
        <authorList>
            <consortium name="The Broad Institute Genomics Platform"/>
            <consortium name="The Broad Institute Genome Sequencing Center for Infectious Disease"/>
            <person name="Wu L."/>
            <person name="Ma J."/>
        </authorList>
    </citation>
    <scope>NUCLEOTIDE SEQUENCE [LARGE SCALE GENOMIC DNA]</scope>
    <source>
        <strain evidence="18">KCTC 42217</strain>
    </source>
</reference>
<sequence>MNIKQRFSLIFSLLFSVLLGSVLCAVFVLFSNFRRNEFQNRLIKRAETTVKLLVDVKGIDIKALELFDRNRTTRLNNEKTTVYDSKLRRLYTSNDNYTFNWTAKDFEQLRKHKVVIKRKEDYDVIGMLYVDGGEYYYVLTSALDVYNNPYMNYLKYLLAGAFVFGATVVWSVSYHLSKRSLKPLDEVRSQIQEITDKNLNTRLSFSKGNDEVDALSRSFNQMMDRIDNAYHRQKEFTGNASHELRTPIARATAQLENILRQPGLDRDLRNGLKNVSGDMYQLSDIVTSLLVLSQINNADKVLESIRLDEVIFDQASQLSATDAGFRFQFEIEGDMERDENLVIEGDPILLKLAFRNLFKNAYMYSDNKLVSCILRLGTEDIEVVISNTGKTPEIADTSALFNTFVRGSNVTDKTGSGVGLSIVKRILQYHNGTIQYLVPEKNLNQLKVCFIKRP</sequence>
<dbReference type="SUPFAM" id="SSF158472">
    <property type="entry name" value="HAMP domain-like"/>
    <property type="match status" value="1"/>
</dbReference>
<dbReference type="CDD" id="cd06225">
    <property type="entry name" value="HAMP"/>
    <property type="match status" value="1"/>
</dbReference>
<name>A0ABW4ZKF0_9SPHI</name>
<evidence type="ECO:0000313" key="17">
    <source>
        <dbReference type="EMBL" id="MFD2162117.1"/>
    </source>
</evidence>
<dbReference type="Pfam" id="PF02518">
    <property type="entry name" value="HATPase_c"/>
    <property type="match status" value="1"/>
</dbReference>
<organism evidence="17 18">
    <name type="scientific">Paradesertivirga mongoliensis</name>
    <dbReference type="NCBI Taxonomy" id="2100740"/>
    <lineage>
        <taxon>Bacteria</taxon>
        <taxon>Pseudomonadati</taxon>
        <taxon>Bacteroidota</taxon>
        <taxon>Sphingobacteriia</taxon>
        <taxon>Sphingobacteriales</taxon>
        <taxon>Sphingobacteriaceae</taxon>
        <taxon>Paradesertivirga</taxon>
    </lineage>
</organism>
<evidence type="ECO:0000256" key="1">
    <source>
        <dbReference type="ARBA" id="ARBA00000085"/>
    </source>
</evidence>
<keyword evidence="11 14" id="KW-1133">Transmembrane helix</keyword>
<dbReference type="InterPro" id="IPR005467">
    <property type="entry name" value="His_kinase_dom"/>
</dbReference>
<evidence type="ECO:0000256" key="5">
    <source>
        <dbReference type="ARBA" id="ARBA00022553"/>
    </source>
</evidence>
<feature type="transmembrane region" description="Helical" evidence="14">
    <location>
        <begin position="153"/>
        <end position="172"/>
    </location>
</feature>
<evidence type="ECO:0000256" key="13">
    <source>
        <dbReference type="ARBA" id="ARBA00023136"/>
    </source>
</evidence>
<dbReference type="InterPro" id="IPR003594">
    <property type="entry name" value="HATPase_dom"/>
</dbReference>
<comment type="subcellular location">
    <subcellularLocation>
        <location evidence="2">Cell membrane</location>
        <topology evidence="2">Multi-pass membrane protein</topology>
    </subcellularLocation>
</comment>
<dbReference type="Gene3D" id="6.10.340.10">
    <property type="match status" value="1"/>
</dbReference>
<dbReference type="Gene3D" id="3.30.565.10">
    <property type="entry name" value="Histidine kinase-like ATPase, C-terminal domain"/>
    <property type="match status" value="1"/>
</dbReference>
<keyword evidence="10 17" id="KW-0067">ATP-binding</keyword>
<keyword evidence="12" id="KW-0902">Two-component regulatory system</keyword>
<feature type="domain" description="HAMP" evidence="16">
    <location>
        <begin position="178"/>
        <end position="231"/>
    </location>
</feature>
<dbReference type="PROSITE" id="PS50885">
    <property type="entry name" value="HAMP"/>
    <property type="match status" value="1"/>
</dbReference>